<name>X8DEK2_9MYCO</name>
<dbReference type="Proteomes" id="UP000023351">
    <property type="component" value="Unassembled WGS sequence"/>
</dbReference>
<evidence type="ECO:0000313" key="1">
    <source>
        <dbReference type="EMBL" id="EUA65905.1"/>
    </source>
</evidence>
<accession>X8DEK2</accession>
<sequence length="42" mass="4626">MLVPPGSLPTTTSGKIRRRSCVEQYLQHEFIRLDADSPVGVA</sequence>
<dbReference type="PATRIC" id="fig|1299321.3.peg.5865"/>
<reference evidence="1 2" key="1">
    <citation type="submission" date="2013-12" db="EMBL/GenBank/DDBJ databases">
        <authorList>
            <person name="Zelazny A."/>
            <person name="Olivier K."/>
            <person name="Holland S."/>
            <person name="Lenaerts A."/>
            <person name="Ordway D."/>
            <person name="DeGroote M.A."/>
            <person name="Parker T."/>
            <person name="Sizemore C."/>
            <person name="Tallon L.J."/>
            <person name="Sadzewicz L.K."/>
            <person name="Sengamalay N."/>
            <person name="Fraser C.M."/>
            <person name="Hine E."/>
            <person name="Shefchek K.A."/>
            <person name="Das S.P."/>
            <person name="Tettelin H."/>
        </authorList>
    </citation>
    <scope>NUCLEOTIDE SEQUENCE [LARGE SCALE GENOMIC DNA]</scope>
    <source>
        <strain evidence="1 2">1513</strain>
    </source>
</reference>
<keyword evidence="1" id="KW-0436">Ligase</keyword>
<comment type="caution">
    <text evidence="1">The sequence shown here is derived from an EMBL/GenBank/DDBJ whole genome shotgun (WGS) entry which is preliminary data.</text>
</comment>
<gene>
    <name evidence="1" type="ORF">I540_6063</name>
</gene>
<protein>
    <submittedName>
        <fullName evidence="1">Putative fatty-acid--CoA ligase fadD21 domain protein</fullName>
    </submittedName>
</protein>
<organism evidence="1 2">
    <name type="scientific">Mycobacteroides abscessus subsp. bolletii 1513</name>
    <dbReference type="NCBI Taxonomy" id="1299321"/>
    <lineage>
        <taxon>Bacteria</taxon>
        <taxon>Bacillati</taxon>
        <taxon>Actinomycetota</taxon>
        <taxon>Actinomycetes</taxon>
        <taxon>Mycobacteriales</taxon>
        <taxon>Mycobacteriaceae</taxon>
        <taxon>Mycobacteroides</taxon>
        <taxon>Mycobacteroides abscessus</taxon>
    </lineage>
</organism>
<dbReference type="Gene3D" id="3.30.300.30">
    <property type="match status" value="1"/>
</dbReference>
<dbReference type="InterPro" id="IPR045851">
    <property type="entry name" value="AMP-bd_C_sf"/>
</dbReference>
<dbReference type="EMBL" id="JAOJ01000005">
    <property type="protein sequence ID" value="EUA65905.1"/>
    <property type="molecule type" value="Genomic_DNA"/>
</dbReference>
<dbReference type="AlphaFoldDB" id="X8DEK2"/>
<proteinExistence type="predicted"/>
<dbReference type="GO" id="GO:0016874">
    <property type="term" value="F:ligase activity"/>
    <property type="evidence" value="ECO:0007669"/>
    <property type="project" value="UniProtKB-KW"/>
</dbReference>
<evidence type="ECO:0000313" key="2">
    <source>
        <dbReference type="Proteomes" id="UP000023351"/>
    </source>
</evidence>